<dbReference type="InterPro" id="IPR010982">
    <property type="entry name" value="Lambda_DNA-bd_dom_sf"/>
</dbReference>
<comment type="caution">
    <text evidence="2">The sequence shown here is derived from an EMBL/GenBank/DDBJ whole genome shotgun (WGS) entry which is preliminary data.</text>
</comment>
<dbReference type="Gene3D" id="1.10.260.40">
    <property type="entry name" value="lambda repressor-like DNA-binding domains"/>
    <property type="match status" value="1"/>
</dbReference>
<organism evidence="2 3">
    <name type="scientific">Kibdelosporangium persicum</name>
    <dbReference type="NCBI Taxonomy" id="2698649"/>
    <lineage>
        <taxon>Bacteria</taxon>
        <taxon>Bacillati</taxon>
        <taxon>Actinomycetota</taxon>
        <taxon>Actinomycetes</taxon>
        <taxon>Pseudonocardiales</taxon>
        <taxon>Pseudonocardiaceae</taxon>
        <taxon>Kibdelosporangium</taxon>
    </lineage>
</organism>
<dbReference type="EMBL" id="JAAATY010000008">
    <property type="protein sequence ID" value="NRN66071.1"/>
    <property type="molecule type" value="Genomic_DNA"/>
</dbReference>
<evidence type="ECO:0000313" key="2">
    <source>
        <dbReference type="EMBL" id="NRN66071.1"/>
    </source>
</evidence>
<protein>
    <submittedName>
        <fullName evidence="2">Transcriptional regulator</fullName>
    </submittedName>
</protein>
<proteinExistence type="predicted"/>
<dbReference type="InterPro" id="IPR041413">
    <property type="entry name" value="MLTR_LBD"/>
</dbReference>
<name>A0ABX2F403_9PSEU</name>
<dbReference type="RefSeq" id="WP_173131349.1">
    <property type="nucleotide sequence ID" value="NZ_CBCSGW010000002.1"/>
</dbReference>
<evidence type="ECO:0000313" key="3">
    <source>
        <dbReference type="Proteomes" id="UP000763557"/>
    </source>
</evidence>
<dbReference type="Pfam" id="PF17765">
    <property type="entry name" value="MLTR_LBD"/>
    <property type="match status" value="1"/>
</dbReference>
<reference evidence="2 3" key="1">
    <citation type="submission" date="2020-01" db="EMBL/GenBank/DDBJ databases">
        <title>Kibdelosporangium persica a novel Actinomycetes from a hot desert in Iran.</title>
        <authorList>
            <person name="Safaei N."/>
            <person name="Zaburannyi N."/>
            <person name="Mueller R."/>
            <person name="Wink J."/>
        </authorList>
    </citation>
    <scope>NUCLEOTIDE SEQUENCE [LARGE SCALE GENOMIC DNA]</scope>
    <source>
        <strain evidence="2 3">4NS15</strain>
    </source>
</reference>
<dbReference type="SMART" id="SM00530">
    <property type="entry name" value="HTH_XRE"/>
    <property type="match status" value="1"/>
</dbReference>
<keyword evidence="3" id="KW-1185">Reference proteome</keyword>
<sequence length="294" mass="33529">MTSTLPAGTRDGLRRHELATFLRSRRERISPEEVGLPPGGRRRTPGLRREEVAQLAGVGVTWYTWLEQGRDIKASDQVLAAIAGTLRLDPHERAHMFTLAGSPQPVAASECDALSPQMHIILRQLEPLPATVLNSRMDILGSNRPYMWLYDLDAVPFEDRNAMVLAFTHPTWRARLVDRTDNLPWVVAQFRASMAEHVGDKRWKCLVTKLRAESPEFDTLWDRHDVRWIENATKRVDHPEVGRLEFDYTNLWFGPRSETRLTTYTPSNEDTWRKIRARFDGCPQPGPATGPDTG</sequence>
<dbReference type="Gene3D" id="3.30.450.180">
    <property type="match status" value="1"/>
</dbReference>
<dbReference type="PANTHER" id="PTHR35010:SF2">
    <property type="entry name" value="BLL4672 PROTEIN"/>
    <property type="match status" value="1"/>
</dbReference>
<gene>
    <name evidence="2" type="ORF">GC106_32890</name>
</gene>
<dbReference type="SUPFAM" id="SSF47413">
    <property type="entry name" value="lambda repressor-like DNA-binding domains"/>
    <property type="match status" value="1"/>
</dbReference>
<dbReference type="PANTHER" id="PTHR35010">
    <property type="entry name" value="BLL4672 PROTEIN-RELATED"/>
    <property type="match status" value="1"/>
</dbReference>
<feature type="domain" description="HTH cro/C1-type" evidence="1">
    <location>
        <begin position="21"/>
        <end position="93"/>
    </location>
</feature>
<dbReference type="Pfam" id="PF13560">
    <property type="entry name" value="HTH_31"/>
    <property type="match status" value="1"/>
</dbReference>
<evidence type="ECO:0000259" key="1">
    <source>
        <dbReference type="SMART" id="SM00530"/>
    </source>
</evidence>
<accession>A0ABX2F403</accession>
<dbReference type="Proteomes" id="UP000763557">
    <property type="component" value="Unassembled WGS sequence"/>
</dbReference>
<dbReference type="CDD" id="cd00093">
    <property type="entry name" value="HTH_XRE"/>
    <property type="match status" value="1"/>
</dbReference>
<dbReference type="InterPro" id="IPR001387">
    <property type="entry name" value="Cro/C1-type_HTH"/>
</dbReference>